<keyword evidence="3" id="KW-1185">Reference proteome</keyword>
<reference evidence="2 3" key="1">
    <citation type="submission" date="2017-11" db="EMBL/GenBank/DDBJ databases">
        <title>Genome sequence of Pseudomonas arsenicoxydans ACM1.</title>
        <authorList>
            <person name="Nascimento F.X."/>
        </authorList>
    </citation>
    <scope>NUCLEOTIDE SEQUENCE [LARGE SCALE GENOMIC DNA]</scope>
    <source>
        <strain evidence="2 3">ACM1</strain>
    </source>
</reference>
<dbReference type="EMBL" id="CP024767">
    <property type="protein sequence ID" value="QAY87025.1"/>
    <property type="molecule type" value="Genomic_DNA"/>
</dbReference>
<evidence type="ECO:0000256" key="1">
    <source>
        <dbReference type="SAM" id="Phobius"/>
    </source>
</evidence>
<evidence type="ECO:0000313" key="2">
    <source>
        <dbReference type="EMBL" id="QAY87025.1"/>
    </source>
</evidence>
<dbReference type="AlphaFoldDB" id="A0A4P6G678"/>
<feature type="transmembrane region" description="Helical" evidence="1">
    <location>
        <begin position="20"/>
        <end position="44"/>
    </location>
</feature>
<sequence length="132" mass="14183">MLICCKARGAFGRLFAVSDLGFGCISVAAVTAAGGFALTATHFFDKRLKKVSKKTLAPTFGPLAEARGSFAPGSIRGHRLRFASLHLLSMCSTSSNGRCAPTPDESLPSAFRRRPWIKIKSCSRANAHPVEW</sequence>
<keyword evidence="1" id="KW-0472">Membrane</keyword>
<organism evidence="2 3">
    <name type="scientific">Pseudomonas arsenicoxydans</name>
    <dbReference type="NCBI Taxonomy" id="702115"/>
    <lineage>
        <taxon>Bacteria</taxon>
        <taxon>Pseudomonadati</taxon>
        <taxon>Pseudomonadota</taxon>
        <taxon>Gammaproteobacteria</taxon>
        <taxon>Pseudomonadales</taxon>
        <taxon>Pseudomonadaceae</taxon>
        <taxon>Pseudomonas</taxon>
    </lineage>
</organism>
<evidence type="ECO:0000313" key="3">
    <source>
        <dbReference type="Proteomes" id="UP000291121"/>
    </source>
</evidence>
<dbReference type="Proteomes" id="UP000291121">
    <property type="component" value="Chromosome"/>
</dbReference>
<name>A0A4P6G678_9PSED</name>
<keyword evidence="1" id="KW-0812">Transmembrane</keyword>
<gene>
    <name evidence="2" type="ORF">CUN61_25145</name>
</gene>
<protein>
    <submittedName>
        <fullName evidence="2">Uncharacterized protein</fullName>
    </submittedName>
</protein>
<keyword evidence="1" id="KW-1133">Transmembrane helix</keyword>
<proteinExistence type="predicted"/>
<accession>A0A4P6G678</accession>